<dbReference type="GO" id="GO:0016301">
    <property type="term" value="F:kinase activity"/>
    <property type="evidence" value="ECO:0007669"/>
    <property type="project" value="UniProtKB-KW"/>
</dbReference>
<dbReference type="InterPro" id="IPR027417">
    <property type="entry name" value="P-loop_NTPase"/>
</dbReference>
<dbReference type="Proteomes" id="UP000197068">
    <property type="component" value="Unassembled WGS sequence"/>
</dbReference>
<accession>A0ABQ0MVX6</accession>
<name>A0ABQ0MVX6_9GAMM</name>
<keyword evidence="1" id="KW-0808">Transferase</keyword>
<reference evidence="1 2" key="1">
    <citation type="submission" date="2017-06" db="EMBL/GenBank/DDBJ databases">
        <title>Whole Genome Sequences of Colwellia marinimaniae MTCD1.</title>
        <authorList>
            <person name="Kusumoto H."/>
            <person name="Inoue M."/>
            <person name="Tanikawa K."/>
            <person name="Maeji H."/>
            <person name="Cameron J.H."/>
            <person name="Bartlett D.H."/>
        </authorList>
    </citation>
    <scope>NUCLEOTIDE SEQUENCE [LARGE SCALE GENOMIC DNA]</scope>
    <source>
        <strain evidence="1 2">MTCD1</strain>
    </source>
</reference>
<evidence type="ECO:0000313" key="2">
    <source>
        <dbReference type="Proteomes" id="UP000197068"/>
    </source>
</evidence>
<evidence type="ECO:0000313" key="1">
    <source>
        <dbReference type="EMBL" id="GAW96389.1"/>
    </source>
</evidence>
<proteinExistence type="predicted"/>
<sequence length="52" mass="5971">MQRIVVIGASCSGKSTFSQQLASTIDLEYIELEQLHCLPNWQERADEYLNKI</sequence>
<organism evidence="1 2">
    <name type="scientific">Colwellia marinimaniae</name>
    <dbReference type="NCBI Taxonomy" id="1513592"/>
    <lineage>
        <taxon>Bacteria</taxon>
        <taxon>Pseudomonadati</taxon>
        <taxon>Pseudomonadota</taxon>
        <taxon>Gammaproteobacteria</taxon>
        <taxon>Alteromonadales</taxon>
        <taxon>Colwelliaceae</taxon>
        <taxon>Colwellia</taxon>
    </lineage>
</organism>
<dbReference type="SUPFAM" id="SSF52540">
    <property type="entry name" value="P-loop containing nucleoside triphosphate hydrolases"/>
    <property type="match status" value="1"/>
</dbReference>
<gene>
    <name evidence="1" type="ORF">MTCD1_02003</name>
</gene>
<keyword evidence="1" id="KW-0418">Kinase</keyword>
<dbReference type="Gene3D" id="3.40.50.300">
    <property type="entry name" value="P-loop containing nucleotide triphosphate hydrolases"/>
    <property type="match status" value="1"/>
</dbReference>
<dbReference type="RefSeq" id="WP_157447804.1">
    <property type="nucleotide sequence ID" value="NZ_BDQM01000014.1"/>
</dbReference>
<keyword evidence="2" id="KW-1185">Reference proteome</keyword>
<comment type="caution">
    <text evidence="1">The sequence shown here is derived from an EMBL/GenBank/DDBJ whole genome shotgun (WGS) entry which is preliminary data.</text>
</comment>
<dbReference type="EMBL" id="BDQM01000014">
    <property type="protein sequence ID" value="GAW96389.1"/>
    <property type="molecule type" value="Genomic_DNA"/>
</dbReference>
<protein>
    <submittedName>
        <fullName evidence="1">Adenylate kinase</fullName>
    </submittedName>
</protein>